<dbReference type="STRING" id="1841610.A6X21_06645"/>
<sequence length="90" mass="9751">MTDLPDLSQTTGEPLTESQICGILAQIDLDILNLLRDGKLAALKYSAPGAGPQTDRAANLQALLQARESYQKLLYNLPLWQTTSADLTPP</sequence>
<dbReference type="EMBL" id="LYDR01000116">
    <property type="protein sequence ID" value="ODA30011.1"/>
    <property type="molecule type" value="Genomic_DNA"/>
</dbReference>
<organism evidence="1 2">
    <name type="scientific">Planctopirus hydrillae</name>
    <dbReference type="NCBI Taxonomy" id="1841610"/>
    <lineage>
        <taxon>Bacteria</taxon>
        <taxon>Pseudomonadati</taxon>
        <taxon>Planctomycetota</taxon>
        <taxon>Planctomycetia</taxon>
        <taxon>Planctomycetales</taxon>
        <taxon>Planctomycetaceae</taxon>
        <taxon>Planctopirus</taxon>
    </lineage>
</organism>
<proteinExistence type="predicted"/>
<comment type="caution">
    <text evidence="1">The sequence shown here is derived from an EMBL/GenBank/DDBJ whole genome shotgun (WGS) entry which is preliminary data.</text>
</comment>
<evidence type="ECO:0000313" key="1">
    <source>
        <dbReference type="EMBL" id="ODA30011.1"/>
    </source>
</evidence>
<gene>
    <name evidence="1" type="ORF">A6X21_06645</name>
</gene>
<dbReference type="RefSeq" id="WP_068848930.1">
    <property type="nucleotide sequence ID" value="NZ_LYDR01000116.1"/>
</dbReference>
<accession>A0A1C3E9U7</accession>
<protein>
    <submittedName>
        <fullName evidence="1">Uncharacterized protein</fullName>
    </submittedName>
</protein>
<dbReference type="AlphaFoldDB" id="A0A1C3E9U7"/>
<reference evidence="1 2" key="1">
    <citation type="submission" date="2016-05" db="EMBL/GenBank/DDBJ databases">
        <title>Genomic and physiological characterization of Planctopirus sp. isolated from fresh water lake.</title>
        <authorList>
            <person name="Subhash Y."/>
            <person name="Ramana C."/>
        </authorList>
    </citation>
    <scope>NUCLEOTIDE SEQUENCE [LARGE SCALE GENOMIC DNA]</scope>
    <source>
        <strain evidence="1 2">JC280</strain>
    </source>
</reference>
<dbReference type="OrthoDB" id="214956at2"/>
<keyword evidence="2" id="KW-1185">Reference proteome</keyword>
<name>A0A1C3E9U7_9PLAN</name>
<dbReference type="Proteomes" id="UP000094828">
    <property type="component" value="Unassembled WGS sequence"/>
</dbReference>
<evidence type="ECO:0000313" key="2">
    <source>
        <dbReference type="Proteomes" id="UP000094828"/>
    </source>
</evidence>